<evidence type="ECO:0000256" key="4">
    <source>
        <dbReference type="SAM" id="SignalP"/>
    </source>
</evidence>
<evidence type="ECO:0000313" key="6">
    <source>
        <dbReference type="EMBL" id="PNI11844.1"/>
    </source>
</evidence>
<evidence type="ECO:0000256" key="3">
    <source>
        <dbReference type="SAM" id="MobiDB-lite"/>
    </source>
</evidence>
<dbReference type="Pfam" id="PF00617">
    <property type="entry name" value="RasGEF"/>
    <property type="match status" value="1"/>
</dbReference>
<dbReference type="GO" id="GO:0005085">
    <property type="term" value="F:guanyl-nucleotide exchange factor activity"/>
    <property type="evidence" value="ECO:0007669"/>
    <property type="project" value="UniProtKB-KW"/>
</dbReference>
<dbReference type="SMART" id="SM00147">
    <property type="entry name" value="RasGEF"/>
    <property type="match status" value="1"/>
</dbReference>
<organism evidence="6 7">
    <name type="scientific">Pan troglodytes</name>
    <name type="common">Chimpanzee</name>
    <dbReference type="NCBI Taxonomy" id="9598"/>
    <lineage>
        <taxon>Eukaryota</taxon>
        <taxon>Metazoa</taxon>
        <taxon>Chordata</taxon>
        <taxon>Craniata</taxon>
        <taxon>Vertebrata</taxon>
        <taxon>Euteleostomi</taxon>
        <taxon>Mammalia</taxon>
        <taxon>Eutheria</taxon>
        <taxon>Euarchontoglires</taxon>
        <taxon>Primates</taxon>
        <taxon>Haplorrhini</taxon>
        <taxon>Catarrhini</taxon>
        <taxon>Hominidae</taxon>
        <taxon>Pan</taxon>
    </lineage>
</organism>
<feature type="compositionally biased region" description="Pro residues" evidence="3">
    <location>
        <begin position="173"/>
        <end position="187"/>
    </location>
</feature>
<dbReference type="PANTHER" id="PTHR23113:SF223">
    <property type="entry name" value="RAL-GDS-RELATED PROTEIN"/>
    <property type="match status" value="1"/>
</dbReference>
<keyword evidence="1 2" id="KW-0344">Guanine-nucleotide releasing factor</keyword>
<feature type="region of interest" description="Disordered" evidence="3">
    <location>
        <begin position="163"/>
        <end position="217"/>
    </location>
</feature>
<dbReference type="InterPro" id="IPR036964">
    <property type="entry name" value="RASGEF_cat_dom_sf"/>
</dbReference>
<dbReference type="InterPro" id="IPR008937">
    <property type="entry name" value="Ras-like_GEF"/>
</dbReference>
<accession>A0A2J8IMW2</accession>
<dbReference type="AlphaFoldDB" id="A0A2J8IMW2"/>
<dbReference type="EMBL" id="NBAG03000687">
    <property type="protein sequence ID" value="PNI11844.1"/>
    <property type="molecule type" value="Genomic_DNA"/>
</dbReference>
<sequence>MRKLLTNLPAAAVLSAQVYSAVLQGLWEENVSGTPGLMGVCTALLHGQVCPFQDSTDGLDTTTSILFTWPAENSSGCYQSLQQSSFWIKLAFKNFAWPGLGLEDHQEIVLGQLVLPEPNEAKPDDPAPRPGQHALTMPALEPAPPLLADLGPALEPESRAALGAPGYLHSAPGPAPAPAAGEGPPPGTVLEPQSAPESSCPCRGSVKNQPSEELPDMTTFPPRLLAEQLTLMDAELFKKVVLYECLGCIWGQRHPKGNEHMAPTVRATIAHFNRLTNCITTSCLGDHSMRARDRARVVEHWIKVARECLSLNNFSSVHVIVSALRSNPIGQLHKTWAGVSSKSMKELKELCKKDTAVKRDLLIKRDDGENNGNSYRKLSPQRPCEVAVVCITLYRRGNSLREARLQDWVTHTGSVDLGQWRGALRWPPRRGTPREPR</sequence>
<feature type="chain" id="PRO_5014441075" evidence="4">
    <location>
        <begin position="21"/>
        <end position="437"/>
    </location>
</feature>
<dbReference type="PROSITE" id="PS50009">
    <property type="entry name" value="RASGEF_CAT"/>
    <property type="match status" value="1"/>
</dbReference>
<evidence type="ECO:0000313" key="7">
    <source>
        <dbReference type="Proteomes" id="UP000236370"/>
    </source>
</evidence>
<feature type="signal peptide" evidence="4">
    <location>
        <begin position="1"/>
        <end position="20"/>
    </location>
</feature>
<gene>
    <name evidence="6" type="ORF">CK820_G0054788</name>
</gene>
<name>A0A2J8IMW2_PANTR</name>
<dbReference type="InterPro" id="IPR023578">
    <property type="entry name" value="Ras_GEF_dom_sf"/>
</dbReference>
<dbReference type="GO" id="GO:0007264">
    <property type="term" value="P:small GTPase-mediated signal transduction"/>
    <property type="evidence" value="ECO:0007669"/>
    <property type="project" value="InterPro"/>
</dbReference>
<dbReference type="Gene3D" id="1.10.840.10">
    <property type="entry name" value="Ras guanine-nucleotide exchange factors catalytic domain"/>
    <property type="match status" value="1"/>
</dbReference>
<keyword evidence="4" id="KW-0732">Signal</keyword>
<feature type="domain" description="Ras-GEF" evidence="5">
    <location>
        <begin position="221"/>
        <end position="437"/>
    </location>
</feature>
<reference evidence="6 7" key="1">
    <citation type="submission" date="2017-12" db="EMBL/GenBank/DDBJ databases">
        <title>High-resolution comparative analysis of great ape genomes.</title>
        <authorList>
            <person name="Pollen A."/>
            <person name="Hastie A."/>
            <person name="Hormozdiari F."/>
            <person name="Dougherty M."/>
            <person name="Liu R."/>
            <person name="Chaisson M."/>
            <person name="Hoppe E."/>
            <person name="Hill C."/>
            <person name="Pang A."/>
            <person name="Hillier L."/>
            <person name="Baker C."/>
            <person name="Armstrong J."/>
            <person name="Shendure J."/>
            <person name="Paten B."/>
            <person name="Wilson R."/>
            <person name="Chao H."/>
            <person name="Schneider V."/>
            <person name="Ventura M."/>
            <person name="Kronenberg Z."/>
            <person name="Murali S."/>
            <person name="Gordon D."/>
            <person name="Cantsilieris S."/>
            <person name="Munson K."/>
            <person name="Nelson B."/>
            <person name="Raja A."/>
            <person name="Underwood J."/>
            <person name="Diekhans M."/>
            <person name="Fiddes I."/>
            <person name="Haussler D."/>
            <person name="Eichler E."/>
        </authorList>
    </citation>
    <scope>NUCLEOTIDE SEQUENCE [LARGE SCALE GENOMIC DNA]</scope>
    <source>
        <strain evidence="6">Yerkes chimp pedigree #C0471</strain>
    </source>
</reference>
<protein>
    <submittedName>
        <fullName evidence="6">RGL4 isoform 1</fullName>
    </submittedName>
</protein>
<evidence type="ECO:0000256" key="2">
    <source>
        <dbReference type="PROSITE-ProRule" id="PRU00168"/>
    </source>
</evidence>
<feature type="region of interest" description="Disordered" evidence="3">
    <location>
        <begin position="117"/>
        <end position="137"/>
    </location>
</feature>
<dbReference type="InterPro" id="IPR001895">
    <property type="entry name" value="RASGEF_cat_dom"/>
</dbReference>
<dbReference type="PANTHER" id="PTHR23113">
    <property type="entry name" value="GUANINE NUCLEOTIDE EXCHANGE FACTOR"/>
    <property type="match status" value="1"/>
</dbReference>
<dbReference type="Proteomes" id="UP000236370">
    <property type="component" value="Unassembled WGS sequence"/>
</dbReference>
<evidence type="ECO:0000259" key="5">
    <source>
        <dbReference type="PROSITE" id="PS50009"/>
    </source>
</evidence>
<proteinExistence type="predicted"/>
<comment type="caution">
    <text evidence="6">The sequence shown here is derived from an EMBL/GenBank/DDBJ whole genome shotgun (WGS) entry which is preliminary data.</text>
</comment>
<evidence type="ECO:0000256" key="1">
    <source>
        <dbReference type="ARBA" id="ARBA00022658"/>
    </source>
</evidence>
<dbReference type="SUPFAM" id="SSF48366">
    <property type="entry name" value="Ras GEF"/>
    <property type="match status" value="1"/>
</dbReference>